<dbReference type="EMBL" id="BPLQ01006919">
    <property type="protein sequence ID" value="GIY26228.1"/>
    <property type="molecule type" value="Genomic_DNA"/>
</dbReference>
<organism evidence="1 2">
    <name type="scientific">Caerostris darwini</name>
    <dbReference type="NCBI Taxonomy" id="1538125"/>
    <lineage>
        <taxon>Eukaryota</taxon>
        <taxon>Metazoa</taxon>
        <taxon>Ecdysozoa</taxon>
        <taxon>Arthropoda</taxon>
        <taxon>Chelicerata</taxon>
        <taxon>Arachnida</taxon>
        <taxon>Araneae</taxon>
        <taxon>Araneomorphae</taxon>
        <taxon>Entelegynae</taxon>
        <taxon>Araneoidea</taxon>
        <taxon>Araneidae</taxon>
        <taxon>Caerostris</taxon>
    </lineage>
</organism>
<evidence type="ECO:0000313" key="1">
    <source>
        <dbReference type="EMBL" id="GIY26228.1"/>
    </source>
</evidence>
<evidence type="ECO:0000313" key="2">
    <source>
        <dbReference type="Proteomes" id="UP001054837"/>
    </source>
</evidence>
<sequence>MNLLVSFVSPYLEVRDPLSACTTMGPTHISNKRSARNFYLLPLVAVIDHGPLLTHIYWSFDLPVCVECWPFDDAAVNRFERRTSSYKPWKEFLPRVLRVLAPDTGPMNLLVSFVSPYLEVRDPLSACTTMCPTHISNKRSARNFCLLPLVALIDHGPLLKHIYWSSDLPVCVEWFRERSL</sequence>
<proteinExistence type="predicted"/>
<accession>A0AAV4RV56</accession>
<comment type="caution">
    <text evidence="1">The sequence shown here is derived from an EMBL/GenBank/DDBJ whole genome shotgun (WGS) entry which is preliminary data.</text>
</comment>
<dbReference type="AlphaFoldDB" id="A0AAV4RV56"/>
<dbReference type="Proteomes" id="UP001054837">
    <property type="component" value="Unassembled WGS sequence"/>
</dbReference>
<name>A0AAV4RV56_9ARAC</name>
<reference evidence="1 2" key="1">
    <citation type="submission" date="2021-06" db="EMBL/GenBank/DDBJ databases">
        <title>Caerostris darwini draft genome.</title>
        <authorList>
            <person name="Kono N."/>
            <person name="Arakawa K."/>
        </authorList>
    </citation>
    <scope>NUCLEOTIDE SEQUENCE [LARGE SCALE GENOMIC DNA]</scope>
</reference>
<keyword evidence="2" id="KW-1185">Reference proteome</keyword>
<protein>
    <submittedName>
        <fullName evidence="1">Uncharacterized protein</fullName>
    </submittedName>
</protein>
<gene>
    <name evidence="1" type="ORF">CDAR_123371</name>
</gene>